<name>A0ABT6BUW6_9ACTN</name>
<feature type="region of interest" description="Disordered" evidence="1">
    <location>
        <begin position="82"/>
        <end position="104"/>
    </location>
</feature>
<protein>
    <submittedName>
        <fullName evidence="3">Transcriptional regulator</fullName>
    </submittedName>
</protein>
<proteinExistence type="predicted"/>
<gene>
    <name evidence="3" type="ORF">L2299_11770</name>
</gene>
<dbReference type="InterPro" id="IPR034768">
    <property type="entry name" value="4FE4S_WBL"/>
</dbReference>
<organism evidence="3 4">
    <name type="scientific">Gordonia hongkongensis</name>
    <dbReference type="NCBI Taxonomy" id="1701090"/>
    <lineage>
        <taxon>Bacteria</taxon>
        <taxon>Bacillati</taxon>
        <taxon>Actinomycetota</taxon>
        <taxon>Actinomycetes</taxon>
        <taxon>Mycobacteriales</taxon>
        <taxon>Gordoniaceae</taxon>
        <taxon>Gordonia</taxon>
    </lineage>
</organism>
<evidence type="ECO:0000256" key="1">
    <source>
        <dbReference type="SAM" id="MobiDB-lite"/>
    </source>
</evidence>
<dbReference type="RefSeq" id="WP_277243662.1">
    <property type="nucleotide sequence ID" value="NZ_JAKJLQ010000007.1"/>
</dbReference>
<evidence type="ECO:0000313" key="4">
    <source>
        <dbReference type="Proteomes" id="UP001152308"/>
    </source>
</evidence>
<dbReference type="EMBL" id="JAKJLQ010000007">
    <property type="protein sequence ID" value="MDF6101734.1"/>
    <property type="molecule type" value="Genomic_DNA"/>
</dbReference>
<dbReference type="Proteomes" id="UP001152308">
    <property type="component" value="Unassembled WGS sequence"/>
</dbReference>
<accession>A0ABT6BUW6</accession>
<sequence length="104" mass="10710">MSRATGGRREGGELGLLAAILRGMPNLRGAACVGSPGLFDPRDPNEDPADTAYRHQAAARICLGCPALDACREWSGSQPGQVSAVTAARTPKGPGRPGLRARCA</sequence>
<evidence type="ECO:0000259" key="2">
    <source>
        <dbReference type="PROSITE" id="PS51674"/>
    </source>
</evidence>
<dbReference type="PROSITE" id="PS51674">
    <property type="entry name" value="4FE4S_WBL"/>
    <property type="match status" value="1"/>
</dbReference>
<reference evidence="3" key="1">
    <citation type="journal article" date="2022" name="Data Brief">
        <title>Draft genome sequence data of Gordonia hongkongensis strain EUFUS-Z928 isolated from the octocoral Eunicea fusca.</title>
        <authorList>
            <person name="Sanchez-Suarez J."/>
            <person name="Diaz L."/>
            <person name="Melo-Bolivar J."/>
            <person name="Villamil L."/>
        </authorList>
    </citation>
    <scope>NUCLEOTIDE SEQUENCE</scope>
    <source>
        <strain evidence="3">EUFUS-Z928</strain>
    </source>
</reference>
<comment type="caution">
    <text evidence="3">The sequence shown here is derived from an EMBL/GenBank/DDBJ whole genome shotgun (WGS) entry which is preliminary data.</text>
</comment>
<reference evidence="3" key="2">
    <citation type="submission" date="2022-01" db="EMBL/GenBank/DDBJ databases">
        <authorList>
            <person name="Sanchez-Suarez J."/>
            <person name="Villamil L."/>
            <person name="Diaz L.E."/>
        </authorList>
    </citation>
    <scope>NUCLEOTIDE SEQUENCE</scope>
    <source>
        <strain evidence="3">EUFUS-Z928</strain>
    </source>
</reference>
<evidence type="ECO:0000313" key="3">
    <source>
        <dbReference type="EMBL" id="MDF6101734.1"/>
    </source>
</evidence>
<feature type="domain" description="4Fe-4S Wbl-type" evidence="2">
    <location>
        <begin position="31"/>
        <end position="96"/>
    </location>
</feature>
<keyword evidence="4" id="KW-1185">Reference proteome</keyword>